<evidence type="ECO:0000313" key="1">
    <source>
        <dbReference type="EMBL" id="ETI52429.1"/>
    </source>
</evidence>
<dbReference type="Proteomes" id="UP000018721">
    <property type="component" value="Unassembled WGS sequence"/>
</dbReference>
<proteinExistence type="predicted"/>
<protein>
    <submittedName>
        <fullName evidence="1">Uncharacterized protein</fullName>
    </submittedName>
</protein>
<comment type="caution">
    <text evidence="1">The sequence shown here is derived from an EMBL/GenBank/DDBJ whole genome shotgun (WGS) entry which is preliminary data.</text>
</comment>
<dbReference type="AlphaFoldDB" id="V9FLV6"/>
<evidence type="ECO:0000313" key="2">
    <source>
        <dbReference type="Proteomes" id="UP000018721"/>
    </source>
</evidence>
<accession>V9FLV6</accession>
<dbReference type="EMBL" id="ANIZ01000804">
    <property type="protein sequence ID" value="ETI52429.1"/>
    <property type="molecule type" value="Genomic_DNA"/>
</dbReference>
<reference evidence="1 2" key="1">
    <citation type="submission" date="2013-11" db="EMBL/GenBank/DDBJ databases">
        <title>The Genome Sequence of Phytophthora parasitica P1569.</title>
        <authorList>
            <consortium name="The Broad Institute Genomics Platform"/>
            <person name="Russ C."/>
            <person name="Tyler B."/>
            <person name="Panabieres F."/>
            <person name="Shan W."/>
            <person name="Tripathy S."/>
            <person name="Grunwald N."/>
            <person name="Machado M."/>
            <person name="Johnson C.S."/>
            <person name="Arredondo F."/>
            <person name="Hong C."/>
            <person name="Coffey M."/>
            <person name="Young S.K."/>
            <person name="Zeng Q."/>
            <person name="Gargeya S."/>
            <person name="Fitzgerald M."/>
            <person name="Abouelleil A."/>
            <person name="Alvarado L."/>
            <person name="Chapman S.B."/>
            <person name="Gainer-Dewar J."/>
            <person name="Goldberg J."/>
            <person name="Griggs A."/>
            <person name="Gujja S."/>
            <person name="Hansen M."/>
            <person name="Howarth C."/>
            <person name="Imamovic A."/>
            <person name="Ireland A."/>
            <person name="Larimer J."/>
            <person name="McCowan C."/>
            <person name="Murphy C."/>
            <person name="Pearson M."/>
            <person name="Poon T.W."/>
            <person name="Priest M."/>
            <person name="Roberts A."/>
            <person name="Saif S."/>
            <person name="Shea T."/>
            <person name="Sykes S."/>
            <person name="Wortman J."/>
            <person name="Nusbaum C."/>
            <person name="Birren B."/>
        </authorList>
    </citation>
    <scope>NUCLEOTIDE SEQUENCE [LARGE SCALE GENOMIC DNA]</scope>
    <source>
        <strain evidence="1 2">P1569</strain>
    </source>
</reference>
<organism evidence="1 2">
    <name type="scientific">Phytophthora nicotianae P1569</name>
    <dbReference type="NCBI Taxonomy" id="1317065"/>
    <lineage>
        <taxon>Eukaryota</taxon>
        <taxon>Sar</taxon>
        <taxon>Stramenopiles</taxon>
        <taxon>Oomycota</taxon>
        <taxon>Peronosporomycetes</taxon>
        <taxon>Peronosporales</taxon>
        <taxon>Peronosporaceae</taxon>
        <taxon>Phytophthora</taxon>
    </lineage>
</organism>
<keyword evidence="2" id="KW-1185">Reference proteome</keyword>
<sequence length="85" mass="9203">MRPKPCCPTASNCVRCIAGSPSLSFHELSVPSRLLGLVLPITGNRVASRVAISSLGFPTEKPLVAKEAQLRRLDADFIEQRLIDS</sequence>
<name>V9FLV6_PHYNI</name>
<dbReference type="HOGENOM" id="CLU_2517517_0_0_1"/>
<gene>
    <name evidence="1" type="ORF">F443_04421</name>
</gene>